<evidence type="ECO:0000313" key="2">
    <source>
        <dbReference type="EMBL" id="MFD1686222.1"/>
    </source>
</evidence>
<comment type="caution">
    <text evidence="2">The sequence shown here is derived from an EMBL/GenBank/DDBJ whole genome shotgun (WGS) entry which is preliminary data.</text>
</comment>
<proteinExistence type="predicted"/>
<keyword evidence="1" id="KW-0812">Transmembrane</keyword>
<organism evidence="2 3">
    <name type="scientific">Halobellus litoreus</name>
    <dbReference type="NCBI Taxonomy" id="755310"/>
    <lineage>
        <taxon>Archaea</taxon>
        <taxon>Methanobacteriati</taxon>
        <taxon>Methanobacteriota</taxon>
        <taxon>Stenosarchaea group</taxon>
        <taxon>Halobacteria</taxon>
        <taxon>Halobacteriales</taxon>
        <taxon>Haloferacaceae</taxon>
        <taxon>Halobellus</taxon>
    </lineage>
</organism>
<dbReference type="AlphaFoldDB" id="A0ABD6DY48"/>
<keyword evidence="1" id="KW-1133">Transmembrane helix</keyword>
<gene>
    <name evidence="2" type="ORF">ACFSAS_11415</name>
</gene>
<evidence type="ECO:0000256" key="1">
    <source>
        <dbReference type="SAM" id="Phobius"/>
    </source>
</evidence>
<sequence length="70" mass="7510">MNRLNRLFGIQIVSIVAALFGEVLASEPLVTAAVAVFALAVVAAFAQMTGELLIGLTRIRIPDTATDRRR</sequence>
<evidence type="ECO:0000313" key="3">
    <source>
        <dbReference type="Proteomes" id="UP001597092"/>
    </source>
</evidence>
<dbReference type="RefSeq" id="WP_256308848.1">
    <property type="nucleotide sequence ID" value="NZ_JANHAW010000003.1"/>
</dbReference>
<dbReference type="Proteomes" id="UP001597092">
    <property type="component" value="Unassembled WGS sequence"/>
</dbReference>
<keyword evidence="3" id="KW-1185">Reference proteome</keyword>
<feature type="transmembrane region" description="Helical" evidence="1">
    <location>
        <begin position="35"/>
        <end position="54"/>
    </location>
</feature>
<name>A0ABD6DY48_9EURY</name>
<reference evidence="2 3" key="1">
    <citation type="journal article" date="2019" name="Int. J. Syst. Evol. Microbiol.">
        <title>The Global Catalogue of Microorganisms (GCM) 10K type strain sequencing project: providing services to taxonomists for standard genome sequencing and annotation.</title>
        <authorList>
            <consortium name="The Broad Institute Genomics Platform"/>
            <consortium name="The Broad Institute Genome Sequencing Center for Infectious Disease"/>
            <person name="Wu L."/>
            <person name="Ma J."/>
        </authorList>
    </citation>
    <scope>NUCLEOTIDE SEQUENCE [LARGE SCALE GENOMIC DNA]</scope>
    <source>
        <strain evidence="2 3">CGMCC 1.10387</strain>
    </source>
</reference>
<dbReference type="EMBL" id="JBHUDP010000003">
    <property type="protein sequence ID" value="MFD1686222.1"/>
    <property type="molecule type" value="Genomic_DNA"/>
</dbReference>
<keyword evidence="1" id="KW-0472">Membrane</keyword>
<protein>
    <submittedName>
        <fullName evidence="2">Uncharacterized protein</fullName>
    </submittedName>
</protein>
<accession>A0ABD6DY48</accession>